<organism evidence="2 3">
    <name type="scientific">Roseateles albus</name>
    <dbReference type="NCBI Taxonomy" id="2987525"/>
    <lineage>
        <taxon>Bacteria</taxon>
        <taxon>Pseudomonadati</taxon>
        <taxon>Pseudomonadota</taxon>
        <taxon>Betaproteobacteria</taxon>
        <taxon>Burkholderiales</taxon>
        <taxon>Sphaerotilaceae</taxon>
        <taxon>Roseateles</taxon>
    </lineage>
</organism>
<keyword evidence="3" id="KW-1185">Reference proteome</keyword>
<proteinExistence type="predicted"/>
<gene>
    <name evidence="2" type="ORF">PRZ03_22780</name>
</gene>
<comment type="caution">
    <text evidence="2">The sequence shown here is derived from an EMBL/GenBank/DDBJ whole genome shotgun (WGS) entry which is preliminary data.</text>
</comment>
<protein>
    <recommendedName>
        <fullName evidence="4">Beta-barrel porin 2</fullName>
    </recommendedName>
</protein>
<feature type="chain" id="PRO_5047216414" description="Beta-barrel porin 2" evidence="1">
    <location>
        <begin position="29"/>
        <end position="415"/>
    </location>
</feature>
<evidence type="ECO:0000313" key="3">
    <source>
        <dbReference type="Proteomes" id="UP001221189"/>
    </source>
</evidence>
<evidence type="ECO:0000313" key="2">
    <source>
        <dbReference type="EMBL" id="MDC8774399.1"/>
    </source>
</evidence>
<sequence length="415" mass="45665">MFKPTAQRRLLLAAACTLAWGGATSALAESNPYYYGGSLGINRVSNIYRSVYSPNDDTVATASLLAGVNQPIGRQRVYADVNVNTNRYSKNTDLNNVGYSVKGGLDWSTIERFSGNINIDNSQALSTYTERTAEALRKKNVENNTNLSGLVRVGLVTKYSLEAGAGYRTRSFSADEYAQFEFDQNRYSLGLVYQPSPDLRLGVAGRVTNDKYPAYTRTGFILVNGVPQKITVPVAAREFERKDIDFTTRWVASGASTLDGRISTGRSKIKQGVGNDFSGVTGRVTWAWQPTAKWNVSSSISRDTGLESSFTNANTSSEQDRITNGLQINANYELTGKVFLTGGLSTANSRRIYSGSTVRSDETDRDNSFNLGARWQYSRGITMGCQFNKSSRNSSQEIYSFDANSYGCYGQILMY</sequence>
<reference evidence="2 3" key="1">
    <citation type="submission" date="2022-10" db="EMBL/GenBank/DDBJ databases">
        <title>Paucibacter sp. hw1 Genome sequencing.</title>
        <authorList>
            <person name="Park S."/>
        </authorList>
    </citation>
    <scope>NUCLEOTIDE SEQUENCE [LARGE SCALE GENOMIC DNA]</scope>
    <source>
        <strain evidence="3">hw1</strain>
    </source>
</reference>
<dbReference type="EMBL" id="JAQQXT010000021">
    <property type="protein sequence ID" value="MDC8774399.1"/>
    <property type="molecule type" value="Genomic_DNA"/>
</dbReference>
<dbReference type="SUPFAM" id="SSF56935">
    <property type="entry name" value="Porins"/>
    <property type="match status" value="1"/>
</dbReference>
<keyword evidence="1" id="KW-0732">Signal</keyword>
<accession>A0ABT5KKD1</accession>
<dbReference type="RefSeq" id="WP_273602402.1">
    <property type="nucleotide sequence ID" value="NZ_JAQQXT010000021.1"/>
</dbReference>
<name>A0ABT5KKD1_9BURK</name>
<evidence type="ECO:0008006" key="4">
    <source>
        <dbReference type="Google" id="ProtNLM"/>
    </source>
</evidence>
<feature type="signal peptide" evidence="1">
    <location>
        <begin position="1"/>
        <end position="28"/>
    </location>
</feature>
<dbReference type="Proteomes" id="UP001221189">
    <property type="component" value="Unassembled WGS sequence"/>
</dbReference>
<evidence type="ECO:0000256" key="1">
    <source>
        <dbReference type="SAM" id="SignalP"/>
    </source>
</evidence>